<feature type="non-terminal residue" evidence="5">
    <location>
        <position position="1"/>
    </location>
</feature>
<evidence type="ECO:0000256" key="3">
    <source>
        <dbReference type="PROSITE-ProRule" id="PRU00175"/>
    </source>
</evidence>
<evidence type="ECO:0000259" key="4">
    <source>
        <dbReference type="PROSITE" id="PS50089"/>
    </source>
</evidence>
<keyword evidence="6" id="KW-1185">Reference proteome</keyword>
<reference evidence="5" key="1">
    <citation type="submission" date="2020-11" db="EMBL/GenBank/DDBJ databases">
        <authorList>
            <person name="Tran Van P."/>
        </authorList>
    </citation>
    <scope>NUCLEOTIDE SEQUENCE</scope>
</reference>
<dbReference type="Proteomes" id="UP000759131">
    <property type="component" value="Unassembled WGS sequence"/>
</dbReference>
<dbReference type="InterPro" id="IPR013083">
    <property type="entry name" value="Znf_RING/FYVE/PHD"/>
</dbReference>
<gene>
    <name evidence="5" type="ORF">OSB1V03_LOCUS3846</name>
</gene>
<dbReference type="EMBL" id="OC856217">
    <property type="protein sequence ID" value="CAD7623390.1"/>
    <property type="molecule type" value="Genomic_DNA"/>
</dbReference>
<dbReference type="InterPro" id="IPR001841">
    <property type="entry name" value="Znf_RING"/>
</dbReference>
<keyword evidence="1 3" id="KW-0863">Zinc-finger</keyword>
<dbReference type="Pfam" id="PF13923">
    <property type="entry name" value="zf-C3HC4_2"/>
    <property type="match status" value="1"/>
</dbReference>
<proteinExistence type="predicted"/>
<name>A0A7R9KI74_9ACAR</name>
<keyword evidence="1 3" id="KW-0479">Metal-binding</keyword>
<keyword evidence="2" id="KW-0862">Zinc</keyword>
<dbReference type="GO" id="GO:0008270">
    <property type="term" value="F:zinc ion binding"/>
    <property type="evidence" value="ECO:0007669"/>
    <property type="project" value="UniProtKB-KW"/>
</dbReference>
<dbReference type="SUPFAM" id="SSF57850">
    <property type="entry name" value="RING/U-box"/>
    <property type="match status" value="1"/>
</dbReference>
<evidence type="ECO:0000313" key="5">
    <source>
        <dbReference type="EMBL" id="CAD7623390.1"/>
    </source>
</evidence>
<dbReference type="PANTHER" id="PTHR10131:SF94">
    <property type="entry name" value="TNF RECEPTOR-ASSOCIATED FACTOR 4"/>
    <property type="match status" value="1"/>
</dbReference>
<evidence type="ECO:0000256" key="1">
    <source>
        <dbReference type="ARBA" id="ARBA00022771"/>
    </source>
</evidence>
<dbReference type="PANTHER" id="PTHR10131">
    <property type="entry name" value="TNF RECEPTOR ASSOCIATED FACTOR"/>
    <property type="match status" value="1"/>
</dbReference>
<protein>
    <recommendedName>
        <fullName evidence="4">RING-type domain-containing protein</fullName>
    </recommendedName>
</protein>
<dbReference type="Gene3D" id="3.30.40.10">
    <property type="entry name" value="Zinc/RING finger domain, C3HC4 (zinc finger)"/>
    <property type="match status" value="2"/>
</dbReference>
<dbReference type="OrthoDB" id="9049620at2759"/>
<dbReference type="AlphaFoldDB" id="A0A7R9KI74"/>
<accession>A0A7R9KI74</accession>
<evidence type="ECO:0000313" key="6">
    <source>
        <dbReference type="Proteomes" id="UP000759131"/>
    </source>
</evidence>
<dbReference type="PROSITE" id="PS50089">
    <property type="entry name" value="ZF_RING_2"/>
    <property type="match status" value="1"/>
</dbReference>
<evidence type="ECO:0000256" key="2">
    <source>
        <dbReference type="ARBA" id="ARBA00022833"/>
    </source>
</evidence>
<dbReference type="EMBL" id="CAJPIZ010001642">
    <property type="protein sequence ID" value="CAG2103820.1"/>
    <property type="molecule type" value="Genomic_DNA"/>
</dbReference>
<feature type="domain" description="RING-type" evidence="4">
    <location>
        <begin position="22"/>
        <end position="61"/>
    </location>
</feature>
<dbReference type="SUPFAM" id="SSF49599">
    <property type="entry name" value="TRAF domain-like"/>
    <property type="match status" value="1"/>
</dbReference>
<organism evidence="5">
    <name type="scientific">Medioppia subpectinata</name>
    <dbReference type="NCBI Taxonomy" id="1979941"/>
    <lineage>
        <taxon>Eukaryota</taxon>
        <taxon>Metazoa</taxon>
        <taxon>Ecdysozoa</taxon>
        <taxon>Arthropoda</taxon>
        <taxon>Chelicerata</taxon>
        <taxon>Arachnida</taxon>
        <taxon>Acari</taxon>
        <taxon>Acariformes</taxon>
        <taxon>Sarcoptiformes</taxon>
        <taxon>Oribatida</taxon>
        <taxon>Brachypylina</taxon>
        <taxon>Oppioidea</taxon>
        <taxon>Oppiidae</taxon>
        <taxon>Medioppia</taxon>
    </lineage>
</organism>
<sequence>MPGYDSERFVDLSQSDKEELMCSICQDILCAPVVAKCCRQTFCEDCINNWLSSESTCPYDRQPLGTDGLSPPPRYVSTVKINIYLPGNYVYPKNSILLNMLSKLNMTCDFKDNGCKEVVTLEQLAQHRYRCPYGLGKCKQCLCSEQKYGHNCLQSLLQTNRKFLAENRLLKHELLLSMASTSGVSGGAVDVGDEILVATKELQRLIDENIELKAAGDIGSKRTLTRGAGGIGDEPPVNAGCCVI</sequence>